<evidence type="ECO:0000256" key="3">
    <source>
        <dbReference type="ARBA" id="ARBA00022827"/>
    </source>
</evidence>
<comment type="cofactor">
    <cofactor evidence="5">
        <name>FAD</name>
        <dbReference type="ChEBI" id="CHEBI:57692"/>
    </cofactor>
</comment>
<accession>A0A914R191</accession>
<evidence type="ECO:0000313" key="7">
    <source>
        <dbReference type="WBParaSite" id="PEQ_0000001901-mRNA-1"/>
    </source>
</evidence>
<dbReference type="AlphaFoldDB" id="A0A914R191"/>
<evidence type="ECO:0000256" key="4">
    <source>
        <dbReference type="ARBA" id="ARBA00023002"/>
    </source>
</evidence>
<keyword evidence="5" id="KW-0503">Monooxygenase</keyword>
<dbReference type="SUPFAM" id="SSF51905">
    <property type="entry name" value="FAD/NAD(P)-binding domain"/>
    <property type="match status" value="1"/>
</dbReference>
<reference evidence="7" key="1">
    <citation type="submission" date="2022-11" db="UniProtKB">
        <authorList>
            <consortium name="WormBaseParasite"/>
        </authorList>
    </citation>
    <scope>IDENTIFICATION</scope>
</reference>
<dbReference type="InterPro" id="IPR020946">
    <property type="entry name" value="Flavin_mOase-like"/>
</dbReference>
<dbReference type="InterPro" id="IPR036188">
    <property type="entry name" value="FAD/NAD-bd_sf"/>
</dbReference>
<dbReference type="Gene3D" id="3.50.50.60">
    <property type="entry name" value="FAD/NAD(P)-binding domain"/>
    <property type="match status" value="1"/>
</dbReference>
<proteinExistence type="inferred from homology"/>
<keyword evidence="6" id="KW-1185">Reference proteome</keyword>
<dbReference type="Proteomes" id="UP000887564">
    <property type="component" value="Unplaced"/>
</dbReference>
<dbReference type="PANTHER" id="PTHR23023">
    <property type="entry name" value="DIMETHYLANILINE MONOOXYGENASE"/>
    <property type="match status" value="1"/>
</dbReference>
<protein>
    <recommendedName>
        <fullName evidence="5">Flavin-containing monooxygenase</fullName>
        <ecNumber evidence="5">1.-.-.-</ecNumber>
    </recommendedName>
</protein>
<organism evidence="6 7">
    <name type="scientific">Parascaris equorum</name>
    <name type="common">Equine roundworm</name>
    <dbReference type="NCBI Taxonomy" id="6256"/>
    <lineage>
        <taxon>Eukaryota</taxon>
        <taxon>Metazoa</taxon>
        <taxon>Ecdysozoa</taxon>
        <taxon>Nematoda</taxon>
        <taxon>Chromadorea</taxon>
        <taxon>Rhabditida</taxon>
        <taxon>Spirurina</taxon>
        <taxon>Ascaridomorpha</taxon>
        <taxon>Ascaridoidea</taxon>
        <taxon>Ascarididae</taxon>
        <taxon>Parascaris</taxon>
    </lineage>
</organism>
<evidence type="ECO:0000313" key="6">
    <source>
        <dbReference type="Proteomes" id="UP000887564"/>
    </source>
</evidence>
<dbReference type="Pfam" id="PF00743">
    <property type="entry name" value="FMO-like"/>
    <property type="match status" value="1"/>
</dbReference>
<evidence type="ECO:0000256" key="1">
    <source>
        <dbReference type="ARBA" id="ARBA00009183"/>
    </source>
</evidence>
<keyword evidence="3 5" id="KW-0274">FAD</keyword>
<dbReference type="GO" id="GO:0004499">
    <property type="term" value="F:N,N-dimethylaniline monooxygenase activity"/>
    <property type="evidence" value="ECO:0007669"/>
    <property type="project" value="InterPro"/>
</dbReference>
<evidence type="ECO:0000256" key="2">
    <source>
        <dbReference type="ARBA" id="ARBA00022630"/>
    </source>
</evidence>
<dbReference type="GO" id="GO:0050661">
    <property type="term" value="F:NADP binding"/>
    <property type="evidence" value="ECO:0007669"/>
    <property type="project" value="InterPro"/>
</dbReference>
<keyword evidence="4 5" id="KW-0560">Oxidoreductase</keyword>
<dbReference type="GO" id="GO:0050660">
    <property type="term" value="F:flavin adenine dinucleotide binding"/>
    <property type="evidence" value="ECO:0007669"/>
    <property type="project" value="InterPro"/>
</dbReference>
<dbReference type="EC" id="1.-.-.-" evidence="5"/>
<sequence>MRVCVIGTGVSGLPAIKECRAAGFEDASILMKSTVCKTSKEMMAYSDFPPSANYPNFMHNSLIREYLQEYAENFDLLKEIRFSTSVEKVHYFFHSTILRYVFLEMFLPIGVKKLSAF</sequence>
<comment type="similarity">
    <text evidence="1 5">Belongs to the FMO family.</text>
</comment>
<dbReference type="WBParaSite" id="PEQ_0000001901-mRNA-1">
    <property type="protein sequence ID" value="PEQ_0000001901-mRNA-1"/>
    <property type="gene ID" value="PEQ_0000001901"/>
</dbReference>
<keyword evidence="2 5" id="KW-0285">Flavoprotein</keyword>
<dbReference type="InterPro" id="IPR050346">
    <property type="entry name" value="FMO-like"/>
</dbReference>
<name>A0A914R191_PAREQ</name>
<evidence type="ECO:0000256" key="5">
    <source>
        <dbReference type="RuleBase" id="RU361177"/>
    </source>
</evidence>